<dbReference type="GO" id="GO:0016491">
    <property type="term" value="F:oxidoreductase activity"/>
    <property type="evidence" value="ECO:0007669"/>
    <property type="project" value="UniProtKB-KW"/>
</dbReference>
<dbReference type="SUPFAM" id="SSF63380">
    <property type="entry name" value="Riboflavin synthase domain-like"/>
    <property type="match status" value="1"/>
</dbReference>
<accession>A0AAW1RG82</accession>
<dbReference type="InterPro" id="IPR017938">
    <property type="entry name" value="Riboflavin_synthase-like_b-brl"/>
</dbReference>
<dbReference type="PROSITE" id="PS51384">
    <property type="entry name" value="FAD_FR"/>
    <property type="match status" value="1"/>
</dbReference>
<evidence type="ECO:0000256" key="6">
    <source>
        <dbReference type="ARBA" id="ARBA00022857"/>
    </source>
</evidence>
<dbReference type="InterPro" id="IPR003097">
    <property type="entry name" value="CysJ-like_FAD-binding"/>
</dbReference>
<dbReference type="Pfam" id="PF00175">
    <property type="entry name" value="NAD_binding_1"/>
    <property type="match status" value="1"/>
</dbReference>
<dbReference type="Gene3D" id="1.20.990.10">
    <property type="entry name" value="NADPH-cytochrome p450 Reductase, Chain A, domain 3"/>
    <property type="match status" value="1"/>
</dbReference>
<dbReference type="Proteomes" id="UP001445335">
    <property type="component" value="Unassembled WGS sequence"/>
</dbReference>
<dbReference type="InterPro" id="IPR001709">
    <property type="entry name" value="Flavoprot_Pyr_Nucl_cyt_Rdtase"/>
</dbReference>
<comment type="caution">
    <text evidence="10">The sequence shown here is derived from an EMBL/GenBank/DDBJ whole genome shotgun (WGS) entry which is preliminary data.</text>
</comment>
<dbReference type="Gene3D" id="3.40.50.360">
    <property type="match status" value="1"/>
</dbReference>
<dbReference type="SUPFAM" id="SSF52343">
    <property type="entry name" value="Ferredoxin reductase-like, C-terminal NADP-linked domain"/>
    <property type="match status" value="1"/>
</dbReference>
<evidence type="ECO:0000259" key="9">
    <source>
        <dbReference type="PROSITE" id="PS51384"/>
    </source>
</evidence>
<keyword evidence="5" id="KW-0274">FAD</keyword>
<dbReference type="SUPFAM" id="SSF52218">
    <property type="entry name" value="Flavoproteins"/>
    <property type="match status" value="1"/>
</dbReference>
<gene>
    <name evidence="10" type="ORF">WJX81_004423</name>
</gene>
<dbReference type="PANTHER" id="PTHR19384">
    <property type="entry name" value="NITRIC OXIDE SYNTHASE-RELATED"/>
    <property type="match status" value="1"/>
</dbReference>
<evidence type="ECO:0000256" key="1">
    <source>
        <dbReference type="ARBA" id="ARBA00001917"/>
    </source>
</evidence>
<dbReference type="PRINTS" id="PR00371">
    <property type="entry name" value="FPNCR"/>
</dbReference>
<dbReference type="Pfam" id="PF00258">
    <property type="entry name" value="Flavodoxin_1"/>
    <property type="match status" value="1"/>
</dbReference>
<evidence type="ECO:0000256" key="2">
    <source>
        <dbReference type="ARBA" id="ARBA00001974"/>
    </source>
</evidence>
<dbReference type="InterPro" id="IPR023173">
    <property type="entry name" value="NADPH_Cyt_P450_Rdtase_alpha"/>
</dbReference>
<dbReference type="GO" id="GO:0050660">
    <property type="term" value="F:flavin adenine dinucleotide binding"/>
    <property type="evidence" value="ECO:0007669"/>
    <property type="project" value="TreeGrafter"/>
</dbReference>
<keyword evidence="11" id="KW-1185">Reference proteome</keyword>
<dbReference type="InterPro" id="IPR008254">
    <property type="entry name" value="Flavodoxin/NO_synth"/>
</dbReference>
<evidence type="ECO:0000313" key="10">
    <source>
        <dbReference type="EMBL" id="KAK9832619.1"/>
    </source>
</evidence>
<evidence type="ECO:0000256" key="3">
    <source>
        <dbReference type="ARBA" id="ARBA00022630"/>
    </source>
</evidence>
<dbReference type="AlphaFoldDB" id="A0AAW1RG82"/>
<dbReference type="InterPro" id="IPR017927">
    <property type="entry name" value="FAD-bd_FR_type"/>
</dbReference>
<sequence length="612" mass="65646">MPLVATGRAGPRPGDAAVAVLYGTEYGASREIAEKLCECIKAAGAYWPRLLDMAEHPDGLDLSNEAALLVICSTQGDGVPPSEARDFCDWLASPAAPCLPSTHFSVCALGDTSYAHYCACGKALDARLAELGGERFAARADVNREDGRAVEAWLDAVCAGLSGVPLAPAAAAMAPAPKAKQRRWGKARPYSACVIAVESLCQPQPLRAAEAKDTVRAELDLGDSGLSYAPGDALGIYPSNCPQAVDELLAALGATGDERVPVPAWHYEEPRTLNARPDGNMPLREAFLKCYDLRSPKLELLRLLLDHLPHVARNGARKHAVNGTNGRTAASLANGSLKASEPPIEALRDLENAEESIVSAYLEPRHVLDIVLDFAGSRPPVEKVLGALRPLQPRLYSISSSQLEGATRVAVTVAVVRYTSLGRPRIGVTSTYTAERLKVGDTVPVYVHKNPDFRLPVDPALPIVMIGPGTGLAPFRSFMVERMLGTAVAGAALGQAVLYFGCRRADQDFLYGDLLRGWASEGHLTLFTAFSRQQARKVYVQDRVRESGELVWRLLGAGAHVYVCGDAAGMAPAVEEALLDVIERAQGSRRPAAQEFLQRLAAAGRYQRDVWF</sequence>
<dbReference type="GO" id="GO:0005829">
    <property type="term" value="C:cytosol"/>
    <property type="evidence" value="ECO:0007669"/>
    <property type="project" value="TreeGrafter"/>
</dbReference>
<dbReference type="PROSITE" id="PS50902">
    <property type="entry name" value="FLAVODOXIN_LIKE"/>
    <property type="match status" value="1"/>
</dbReference>
<dbReference type="InterPro" id="IPR039261">
    <property type="entry name" value="FNR_nucleotide-bd"/>
</dbReference>
<keyword evidence="3" id="KW-0285">Flavoprotein</keyword>
<dbReference type="PRINTS" id="PR00369">
    <property type="entry name" value="FLAVODOXIN"/>
</dbReference>
<comment type="cofactor">
    <cofactor evidence="1">
        <name>FMN</name>
        <dbReference type="ChEBI" id="CHEBI:58210"/>
    </cofactor>
</comment>
<dbReference type="InterPro" id="IPR001094">
    <property type="entry name" value="Flavdoxin-like"/>
</dbReference>
<feature type="domain" description="Flavodoxin-like" evidence="8">
    <location>
        <begin position="18"/>
        <end position="158"/>
    </location>
</feature>
<keyword evidence="7" id="KW-0560">Oxidoreductase</keyword>
<dbReference type="EMBL" id="JALJOU010000040">
    <property type="protein sequence ID" value="KAK9832619.1"/>
    <property type="molecule type" value="Genomic_DNA"/>
</dbReference>
<keyword evidence="6" id="KW-0521">NADP</keyword>
<organism evidence="10 11">
    <name type="scientific">Elliptochloris bilobata</name>
    <dbReference type="NCBI Taxonomy" id="381761"/>
    <lineage>
        <taxon>Eukaryota</taxon>
        <taxon>Viridiplantae</taxon>
        <taxon>Chlorophyta</taxon>
        <taxon>core chlorophytes</taxon>
        <taxon>Trebouxiophyceae</taxon>
        <taxon>Trebouxiophyceae incertae sedis</taxon>
        <taxon>Elliptochloris clade</taxon>
        <taxon>Elliptochloris</taxon>
    </lineage>
</organism>
<evidence type="ECO:0000256" key="7">
    <source>
        <dbReference type="ARBA" id="ARBA00023002"/>
    </source>
</evidence>
<dbReference type="GO" id="GO:0010181">
    <property type="term" value="F:FMN binding"/>
    <property type="evidence" value="ECO:0007669"/>
    <property type="project" value="InterPro"/>
</dbReference>
<name>A0AAW1RG82_9CHLO</name>
<evidence type="ECO:0000313" key="11">
    <source>
        <dbReference type="Proteomes" id="UP001445335"/>
    </source>
</evidence>
<proteinExistence type="predicted"/>
<evidence type="ECO:0000259" key="8">
    <source>
        <dbReference type="PROSITE" id="PS50902"/>
    </source>
</evidence>
<dbReference type="InterPro" id="IPR029039">
    <property type="entry name" value="Flavoprotein-like_sf"/>
</dbReference>
<dbReference type="InterPro" id="IPR001433">
    <property type="entry name" value="OxRdtase_FAD/NAD-bd"/>
</dbReference>
<dbReference type="FunFam" id="3.40.50.80:FF:000001">
    <property type="entry name" value="NADPH--cytochrome P450 reductase 1"/>
    <property type="match status" value="1"/>
</dbReference>
<keyword evidence="4" id="KW-0288">FMN</keyword>
<comment type="cofactor">
    <cofactor evidence="2">
        <name>FAD</name>
        <dbReference type="ChEBI" id="CHEBI:57692"/>
    </cofactor>
</comment>
<evidence type="ECO:0000256" key="4">
    <source>
        <dbReference type="ARBA" id="ARBA00022643"/>
    </source>
</evidence>
<dbReference type="Gene3D" id="3.40.50.80">
    <property type="entry name" value="Nucleotide-binding domain of ferredoxin-NADP reductase (FNR) module"/>
    <property type="match status" value="1"/>
</dbReference>
<dbReference type="Pfam" id="PF00667">
    <property type="entry name" value="FAD_binding_1"/>
    <property type="match status" value="2"/>
</dbReference>
<feature type="domain" description="FAD-binding FR-type" evidence="9">
    <location>
        <begin position="187"/>
        <end position="456"/>
    </location>
</feature>
<protein>
    <submittedName>
        <fullName evidence="10">Uncharacterized protein</fullName>
    </submittedName>
</protein>
<evidence type="ECO:0000256" key="5">
    <source>
        <dbReference type="ARBA" id="ARBA00022827"/>
    </source>
</evidence>
<reference evidence="10 11" key="1">
    <citation type="journal article" date="2024" name="Nat. Commun.">
        <title>Phylogenomics reveals the evolutionary origins of lichenization in chlorophyte algae.</title>
        <authorList>
            <person name="Puginier C."/>
            <person name="Libourel C."/>
            <person name="Otte J."/>
            <person name="Skaloud P."/>
            <person name="Haon M."/>
            <person name="Grisel S."/>
            <person name="Petersen M."/>
            <person name="Berrin J.G."/>
            <person name="Delaux P.M."/>
            <person name="Dal Grande F."/>
            <person name="Keller J."/>
        </authorList>
    </citation>
    <scope>NUCLEOTIDE SEQUENCE [LARGE SCALE GENOMIC DNA]</scope>
    <source>
        <strain evidence="10 11">SAG 245.80</strain>
    </source>
</reference>
<dbReference type="PANTHER" id="PTHR19384:SF128">
    <property type="entry name" value="NADPH OXIDOREDUCTASE A"/>
    <property type="match status" value="1"/>
</dbReference>
<dbReference type="Gene3D" id="2.40.30.10">
    <property type="entry name" value="Translation factors"/>
    <property type="match status" value="1"/>
</dbReference>